<reference evidence="4 5" key="1">
    <citation type="submission" date="2012-02" db="EMBL/GenBank/DDBJ databases">
        <title>Complete genome sequence of Caldilinea aerophila DSM 14535 (= NBRC 102666).</title>
        <authorList>
            <person name="Oguchi A."/>
            <person name="Hosoyama A."/>
            <person name="Sekine M."/>
            <person name="Fukai R."/>
            <person name="Kato Y."/>
            <person name="Nakamura S."/>
            <person name="Hanada S."/>
            <person name="Yamazaki S."/>
            <person name="Fujita N."/>
        </authorList>
    </citation>
    <scope>NUCLEOTIDE SEQUENCE [LARGE SCALE GENOMIC DNA]</scope>
    <source>
        <strain evidence="5">DSM 14535 / JCM 11387 / NBRC 104270 / STL-6-O1</strain>
    </source>
</reference>
<dbReference type="PANTHER" id="PTHR33734">
    <property type="entry name" value="LYSM DOMAIN-CONTAINING GPI-ANCHORED PROTEIN 2"/>
    <property type="match status" value="1"/>
</dbReference>
<dbReference type="HOGENOM" id="CLU_526473_0_0_0"/>
<dbReference type="AlphaFoldDB" id="I0I012"/>
<dbReference type="SUPFAM" id="SSF54106">
    <property type="entry name" value="LysM domain"/>
    <property type="match status" value="2"/>
</dbReference>
<evidence type="ECO:0000256" key="2">
    <source>
        <dbReference type="SAM" id="Phobius"/>
    </source>
</evidence>
<feature type="domain" description="LysM" evidence="3">
    <location>
        <begin position="253"/>
        <end position="299"/>
    </location>
</feature>
<dbReference type="Proteomes" id="UP000007880">
    <property type="component" value="Chromosome"/>
</dbReference>
<protein>
    <submittedName>
        <fullName evidence="4">Putative lysozyme</fullName>
    </submittedName>
</protein>
<proteinExistence type="predicted"/>
<feature type="compositionally biased region" description="Low complexity" evidence="1">
    <location>
        <begin position="135"/>
        <end position="199"/>
    </location>
</feature>
<keyword evidence="5" id="KW-1185">Reference proteome</keyword>
<accession>I0I012</accession>
<dbReference type="SMART" id="SM00257">
    <property type="entry name" value="LysM"/>
    <property type="match status" value="2"/>
</dbReference>
<dbReference type="PATRIC" id="fig|926550.5.peg.591"/>
<dbReference type="PROSITE" id="PS51782">
    <property type="entry name" value="LYSM"/>
    <property type="match status" value="2"/>
</dbReference>
<dbReference type="GO" id="GO:0008932">
    <property type="term" value="F:lytic endotransglycosylase activity"/>
    <property type="evidence" value="ECO:0007669"/>
    <property type="project" value="TreeGrafter"/>
</dbReference>
<name>I0I012_CALAS</name>
<sequence>MVCPHCGRELHPAPPRLFTWGAPLALVALFSVALFVQLGSVSPTRWILRQVDRATAFVSAIGEQLQPNLTVTLRPSAEEEGAELLSQPQIPPLSDALDQPEGSATQQGEFENTSFAQGNDEGTTSGNEAAVEAAETSSPAGEETPSETPTEAPTATPTDEPTPTTEPTFTPELTSTAVSANLTSTRVLTPTSSTPTVTSTLPAGNQFTVQPLVAASAATATATATQSITTTSTPFLALLLPTPTPPAPTPTPNIYIIRAGDTLFEIAMANGVSLSALLAANGLTEDDVYTIQPGDRIIIPDPNAPIESTATPTATPTPIQGGFTYTVQPGDTLMAIGMRFGVNLQRILDANNLTLAQARTLRPGQQLIIPGDAPPGSPTPTVVPVAPSPTPATAAASIRLDAPVLRTPENRVSVKCGAGEQLVWNPVASIQPTDLYLVHLGYVNGRTADGGEQIVWVIQQQRPANVTLWQLDDTLCGLAPLELGRQWRWYVEVVERGPDGTLRSVSPPSEMWGFTWQ</sequence>
<evidence type="ECO:0000256" key="1">
    <source>
        <dbReference type="SAM" id="MobiDB-lite"/>
    </source>
</evidence>
<organism evidence="4 5">
    <name type="scientific">Caldilinea aerophila (strain DSM 14535 / JCM 11387 / NBRC 104270 / STL-6-O1)</name>
    <dbReference type="NCBI Taxonomy" id="926550"/>
    <lineage>
        <taxon>Bacteria</taxon>
        <taxon>Bacillati</taxon>
        <taxon>Chloroflexota</taxon>
        <taxon>Caldilineae</taxon>
        <taxon>Caldilineales</taxon>
        <taxon>Caldilineaceae</taxon>
        <taxon>Caldilinea</taxon>
    </lineage>
</organism>
<dbReference type="Pfam" id="PF01476">
    <property type="entry name" value="LysM"/>
    <property type="match status" value="2"/>
</dbReference>
<keyword evidence="2" id="KW-0472">Membrane</keyword>
<dbReference type="PANTHER" id="PTHR33734:SF22">
    <property type="entry name" value="MEMBRANE-BOUND LYTIC MUREIN TRANSGLYCOSYLASE D"/>
    <property type="match status" value="1"/>
</dbReference>
<dbReference type="STRING" id="926550.CLDAP_05600"/>
<dbReference type="InterPro" id="IPR036779">
    <property type="entry name" value="LysM_dom_sf"/>
</dbReference>
<dbReference type="CDD" id="cd00118">
    <property type="entry name" value="LysM"/>
    <property type="match status" value="2"/>
</dbReference>
<dbReference type="Gene3D" id="3.10.350.10">
    <property type="entry name" value="LysM domain"/>
    <property type="match status" value="2"/>
</dbReference>
<feature type="region of interest" description="Disordered" evidence="1">
    <location>
        <begin position="77"/>
        <end position="199"/>
    </location>
</feature>
<evidence type="ECO:0000313" key="5">
    <source>
        <dbReference type="Proteomes" id="UP000007880"/>
    </source>
</evidence>
<evidence type="ECO:0000313" key="4">
    <source>
        <dbReference type="EMBL" id="BAL98599.1"/>
    </source>
</evidence>
<keyword evidence="2" id="KW-1133">Transmembrane helix</keyword>
<gene>
    <name evidence="4" type="ordered locus">CLDAP_05600</name>
</gene>
<keyword evidence="2" id="KW-0812">Transmembrane</keyword>
<dbReference type="EMBL" id="AP012337">
    <property type="protein sequence ID" value="BAL98599.1"/>
    <property type="molecule type" value="Genomic_DNA"/>
</dbReference>
<feature type="compositionally biased region" description="Polar residues" evidence="1">
    <location>
        <begin position="102"/>
        <end position="127"/>
    </location>
</feature>
<evidence type="ECO:0000259" key="3">
    <source>
        <dbReference type="PROSITE" id="PS51782"/>
    </source>
</evidence>
<dbReference type="KEGG" id="cap:CLDAP_05600"/>
<dbReference type="eggNOG" id="COG1388">
    <property type="taxonomic scope" value="Bacteria"/>
</dbReference>
<feature type="domain" description="LysM" evidence="3">
    <location>
        <begin position="323"/>
        <end position="369"/>
    </location>
</feature>
<feature type="transmembrane region" description="Helical" evidence="2">
    <location>
        <begin position="17"/>
        <end position="39"/>
    </location>
</feature>
<dbReference type="InterPro" id="IPR018392">
    <property type="entry name" value="LysM"/>
</dbReference>